<dbReference type="EMBL" id="JBJJXI010000060">
    <property type="protein sequence ID" value="KAL3398114.1"/>
    <property type="molecule type" value="Genomic_DNA"/>
</dbReference>
<protein>
    <submittedName>
        <fullName evidence="2">Uncharacterized protein</fullName>
    </submittedName>
</protein>
<feature type="region of interest" description="Disordered" evidence="1">
    <location>
        <begin position="177"/>
        <end position="237"/>
    </location>
</feature>
<sequence>MLDVDAVLRLKGSGNLLAIQINKKRGGTLTDSFLDEGFLLDKKPDMCQPQKIIDANILIANTFTNTDKIMDFGNVVEVSKSEDPAFTVKGHFYEHFDDNDDPDSRPNVKKFNLEMAKKLGADGELLIVNPDSTEENIKNINTLFEGFPNITIDATGVQSTINLALLFCNRNYCVRDRRPDSRQHQPGTRDRRIDSTAAQQHQQHQQHQLSGISSVSTAAAEQQQPSHSPASKYHQPK</sequence>
<dbReference type="Gene3D" id="3.30.260.10">
    <property type="entry name" value="TCP-1-like chaperonin intermediate domain"/>
    <property type="match status" value="1"/>
</dbReference>
<dbReference type="Proteomes" id="UP001627154">
    <property type="component" value="Unassembled WGS sequence"/>
</dbReference>
<accession>A0ABD2X046</accession>
<dbReference type="InterPro" id="IPR027409">
    <property type="entry name" value="GroEL-like_apical_dom_sf"/>
</dbReference>
<proteinExistence type="predicted"/>
<reference evidence="2 3" key="1">
    <citation type="journal article" date="2024" name="bioRxiv">
        <title>A reference genome for Trichogramma kaykai: A tiny desert-dwelling parasitoid wasp with competing sex-ratio distorters.</title>
        <authorList>
            <person name="Culotta J."/>
            <person name="Lindsey A.R."/>
        </authorList>
    </citation>
    <scope>NUCLEOTIDE SEQUENCE [LARGE SCALE GENOMIC DNA]</scope>
    <source>
        <strain evidence="2 3">KSX58</strain>
    </source>
</reference>
<feature type="compositionally biased region" description="Basic and acidic residues" evidence="1">
    <location>
        <begin position="177"/>
        <end position="194"/>
    </location>
</feature>
<gene>
    <name evidence="2" type="ORF">TKK_008323</name>
</gene>
<dbReference type="Gene3D" id="3.50.7.10">
    <property type="entry name" value="GroEL"/>
    <property type="match status" value="1"/>
</dbReference>
<name>A0ABD2X046_9HYME</name>
<comment type="caution">
    <text evidence="2">The sequence shown here is derived from an EMBL/GenBank/DDBJ whole genome shotgun (WGS) entry which is preliminary data.</text>
</comment>
<organism evidence="2 3">
    <name type="scientific">Trichogramma kaykai</name>
    <dbReference type="NCBI Taxonomy" id="54128"/>
    <lineage>
        <taxon>Eukaryota</taxon>
        <taxon>Metazoa</taxon>
        <taxon>Ecdysozoa</taxon>
        <taxon>Arthropoda</taxon>
        <taxon>Hexapoda</taxon>
        <taxon>Insecta</taxon>
        <taxon>Pterygota</taxon>
        <taxon>Neoptera</taxon>
        <taxon>Endopterygota</taxon>
        <taxon>Hymenoptera</taxon>
        <taxon>Apocrita</taxon>
        <taxon>Proctotrupomorpha</taxon>
        <taxon>Chalcidoidea</taxon>
        <taxon>Trichogrammatidae</taxon>
        <taxon>Trichogramma</taxon>
    </lineage>
</organism>
<evidence type="ECO:0000256" key="1">
    <source>
        <dbReference type="SAM" id="MobiDB-lite"/>
    </source>
</evidence>
<dbReference type="InterPro" id="IPR027410">
    <property type="entry name" value="TCP-1-like_intermed_sf"/>
</dbReference>
<keyword evidence="3" id="KW-1185">Reference proteome</keyword>
<feature type="compositionally biased region" description="Polar residues" evidence="1">
    <location>
        <begin position="209"/>
        <end position="229"/>
    </location>
</feature>
<feature type="compositionally biased region" description="Low complexity" evidence="1">
    <location>
        <begin position="199"/>
        <end position="208"/>
    </location>
</feature>
<dbReference type="Gene3D" id="3.40.50.720">
    <property type="entry name" value="NAD(P)-binding Rossmann-like Domain"/>
    <property type="match status" value="1"/>
</dbReference>
<evidence type="ECO:0000313" key="3">
    <source>
        <dbReference type="Proteomes" id="UP001627154"/>
    </source>
</evidence>
<evidence type="ECO:0000313" key="2">
    <source>
        <dbReference type="EMBL" id="KAL3398114.1"/>
    </source>
</evidence>
<dbReference type="AlphaFoldDB" id="A0ABD2X046"/>